<keyword evidence="3" id="KW-0285">Flavoprotein</keyword>
<evidence type="ECO:0000256" key="2">
    <source>
        <dbReference type="ARBA" id="ARBA00010989"/>
    </source>
</evidence>
<dbReference type="PANTHER" id="PTHR10961">
    <property type="entry name" value="PEROXISOMAL SARCOSINE OXIDASE"/>
    <property type="match status" value="1"/>
</dbReference>
<feature type="domain" description="FAD dependent oxidoreductase" evidence="6">
    <location>
        <begin position="4"/>
        <end position="387"/>
    </location>
</feature>
<accession>A0ABR3YFB1</accession>
<comment type="cofactor">
    <cofactor evidence="1">
        <name>FAD</name>
        <dbReference type="ChEBI" id="CHEBI:57692"/>
    </cofactor>
</comment>
<dbReference type="InterPro" id="IPR045170">
    <property type="entry name" value="MTOX"/>
</dbReference>
<comment type="caution">
    <text evidence="7">The sequence shown here is derived from an EMBL/GenBank/DDBJ whole genome shotgun (WGS) entry which is preliminary data.</text>
</comment>
<evidence type="ECO:0000313" key="7">
    <source>
        <dbReference type="EMBL" id="KAL1886833.1"/>
    </source>
</evidence>
<dbReference type="InterPro" id="IPR036188">
    <property type="entry name" value="FAD/NAD-bd_sf"/>
</dbReference>
<evidence type="ECO:0000259" key="6">
    <source>
        <dbReference type="Pfam" id="PF01266"/>
    </source>
</evidence>
<keyword evidence="8" id="KW-1185">Reference proteome</keyword>
<evidence type="ECO:0000256" key="5">
    <source>
        <dbReference type="ARBA" id="ARBA00023002"/>
    </source>
</evidence>
<organism evidence="7 8">
    <name type="scientific">Paecilomyces lecythidis</name>
    <dbReference type="NCBI Taxonomy" id="3004212"/>
    <lineage>
        <taxon>Eukaryota</taxon>
        <taxon>Fungi</taxon>
        <taxon>Dikarya</taxon>
        <taxon>Ascomycota</taxon>
        <taxon>Pezizomycotina</taxon>
        <taxon>Eurotiomycetes</taxon>
        <taxon>Eurotiomycetidae</taxon>
        <taxon>Eurotiales</taxon>
        <taxon>Thermoascaceae</taxon>
        <taxon>Paecilomyces</taxon>
    </lineage>
</organism>
<evidence type="ECO:0000313" key="8">
    <source>
        <dbReference type="Proteomes" id="UP001583193"/>
    </source>
</evidence>
<gene>
    <name evidence="7" type="ORF">Plec18167_000768</name>
</gene>
<comment type="similarity">
    <text evidence="2">Belongs to the MSOX/MTOX family.</text>
</comment>
<dbReference type="InterPro" id="IPR006076">
    <property type="entry name" value="FAD-dep_OxRdtase"/>
</dbReference>
<dbReference type="Proteomes" id="UP001583193">
    <property type="component" value="Unassembled WGS sequence"/>
</dbReference>
<sequence>MDADILIVGAGIFGVSTAYHLAQQQHHDPSKITVLDRAPAPSTSAASTDINKIVRADYSKPFYVDLAYEAMDAWNTLPFFREANVYHQTGWIMMDEKGSDLALRIRQNFRDSNREDVSADLTEEEVRRKWGGLLAEMDAQEYGSYYWNPSAGWADAAKAVEVMMRAATELGVKYEVGEAARIVYEDGAVKGVETKNGRRYMADKVLLATGAWTSQLMSTIEDELNIPEVERVENQVTAAGVCVAHFQLSPEEAAIYRQLPVLIFGAKGEVLPPTDRDVFKFTNATSFRNTITTKTGHKISVPPEQEQDIVPLKLQEESIKLVRDRIPQILEKGRKIDYYRMCWDGITPNQSQLLTRHPDTRLSNLYFAVGGSFHSWKFLPTIGKYVVNVLDGVGNGSEKDAVWSWKNPSSLAERGAHEKVVPRRELRDLE</sequence>
<proteinExistence type="inferred from homology"/>
<reference evidence="7 8" key="1">
    <citation type="journal article" date="2024" name="IMA Fungus">
        <title>IMA Genome - F19 : A genome assembly and annotation guide to empower mycologists, including annotated draft genome sequences of Ceratocystis pirilliformis, Diaporthe australafricana, Fusarium ophioides, Paecilomyces lecythidis, and Sporothrix stenoceras.</title>
        <authorList>
            <person name="Aylward J."/>
            <person name="Wilson A.M."/>
            <person name="Visagie C.M."/>
            <person name="Spraker J."/>
            <person name="Barnes I."/>
            <person name="Buitendag C."/>
            <person name="Ceriani C."/>
            <person name="Del Mar Angel L."/>
            <person name="du Plessis D."/>
            <person name="Fuchs T."/>
            <person name="Gasser K."/>
            <person name="Kramer D."/>
            <person name="Li W."/>
            <person name="Munsamy K."/>
            <person name="Piso A."/>
            <person name="Price J.L."/>
            <person name="Sonnekus B."/>
            <person name="Thomas C."/>
            <person name="van der Nest A."/>
            <person name="van Dijk A."/>
            <person name="van Heerden A."/>
            <person name="van Vuuren N."/>
            <person name="Yilmaz N."/>
            <person name="Duong T.A."/>
            <person name="van der Merwe N.A."/>
            <person name="Wingfield M.J."/>
            <person name="Wingfield B.D."/>
        </authorList>
    </citation>
    <scope>NUCLEOTIDE SEQUENCE [LARGE SCALE GENOMIC DNA]</scope>
    <source>
        <strain evidence="7 8">CMW 18167</strain>
    </source>
</reference>
<name>A0ABR3YFB1_9EURO</name>
<dbReference type="Gene3D" id="3.50.50.60">
    <property type="entry name" value="FAD/NAD(P)-binding domain"/>
    <property type="match status" value="1"/>
</dbReference>
<dbReference type="PANTHER" id="PTHR10961:SF37">
    <property type="entry name" value="FAD DEPENDENT OXIDOREDUCTASE DOMAIN-CONTAINING PROTEIN"/>
    <property type="match status" value="1"/>
</dbReference>
<evidence type="ECO:0000256" key="3">
    <source>
        <dbReference type="ARBA" id="ARBA00022630"/>
    </source>
</evidence>
<evidence type="ECO:0000256" key="4">
    <source>
        <dbReference type="ARBA" id="ARBA00022827"/>
    </source>
</evidence>
<keyword evidence="5" id="KW-0560">Oxidoreductase</keyword>
<keyword evidence="4" id="KW-0274">FAD</keyword>
<dbReference type="Pfam" id="PF01266">
    <property type="entry name" value="DAO"/>
    <property type="match status" value="1"/>
</dbReference>
<dbReference type="Gene3D" id="3.30.9.10">
    <property type="entry name" value="D-Amino Acid Oxidase, subunit A, domain 2"/>
    <property type="match status" value="1"/>
</dbReference>
<evidence type="ECO:0000256" key="1">
    <source>
        <dbReference type="ARBA" id="ARBA00001974"/>
    </source>
</evidence>
<dbReference type="SUPFAM" id="SSF51905">
    <property type="entry name" value="FAD/NAD(P)-binding domain"/>
    <property type="match status" value="1"/>
</dbReference>
<protein>
    <recommendedName>
        <fullName evidence="6">FAD dependent oxidoreductase domain-containing protein</fullName>
    </recommendedName>
</protein>
<dbReference type="EMBL" id="JAVDPF010000001">
    <property type="protein sequence ID" value="KAL1886833.1"/>
    <property type="molecule type" value="Genomic_DNA"/>
</dbReference>